<evidence type="ECO:0008006" key="3">
    <source>
        <dbReference type="Google" id="ProtNLM"/>
    </source>
</evidence>
<comment type="caution">
    <text evidence="1">The sequence shown here is derived from an EMBL/GenBank/DDBJ whole genome shotgun (WGS) entry which is preliminary data.</text>
</comment>
<evidence type="ECO:0000313" key="2">
    <source>
        <dbReference type="Proteomes" id="UP000664771"/>
    </source>
</evidence>
<dbReference type="Proteomes" id="UP000664771">
    <property type="component" value="Unassembled WGS sequence"/>
</dbReference>
<name>A0ABS3M0A6_9PROT</name>
<organism evidence="1 2">
    <name type="scientific">Acetobacter sacchari</name>
    <dbReference type="NCBI Taxonomy" id="2661687"/>
    <lineage>
        <taxon>Bacteria</taxon>
        <taxon>Pseudomonadati</taxon>
        <taxon>Pseudomonadota</taxon>
        <taxon>Alphaproteobacteria</taxon>
        <taxon>Acetobacterales</taxon>
        <taxon>Acetobacteraceae</taxon>
        <taxon>Acetobacter</taxon>
    </lineage>
</organism>
<protein>
    <recommendedName>
        <fullName evidence="3">Transposase</fullName>
    </recommendedName>
</protein>
<evidence type="ECO:0000313" key="1">
    <source>
        <dbReference type="EMBL" id="MBO1361596.1"/>
    </source>
</evidence>
<keyword evidence="2" id="KW-1185">Reference proteome</keyword>
<gene>
    <name evidence="1" type="ORF">J2D73_17560</name>
</gene>
<accession>A0ABS3M0A6</accession>
<reference evidence="1 2" key="1">
    <citation type="submission" date="2021-03" db="EMBL/GenBank/DDBJ databases">
        <title>The complete genome sequence of Acetobacter sacchari TBRC 11175.</title>
        <authorList>
            <person name="Charoenyingcharoen P."/>
            <person name="Yukphan P."/>
        </authorList>
    </citation>
    <scope>NUCLEOTIDE SEQUENCE [LARGE SCALE GENOMIC DNA]</scope>
    <source>
        <strain evidence="1 2">TBRC 11175</strain>
    </source>
</reference>
<proteinExistence type="predicted"/>
<dbReference type="EMBL" id="JAFVMF010000025">
    <property type="protein sequence ID" value="MBO1361596.1"/>
    <property type="molecule type" value="Genomic_DNA"/>
</dbReference>
<sequence length="119" mass="14169">MRRKLGEHFTARLIQEWKSLDCVWRQLRKLSWIRLTKRRPEPPGGLNMILSEPYFFGPEPQKGIRTDAPDCVTGMDQTDITRHDVEATEINKKMDQRDLSTHRRVEPALYRIKLFYKSK</sequence>
<dbReference type="RefSeq" id="WP_207883467.1">
    <property type="nucleotide sequence ID" value="NZ_JAFVMF010000025.1"/>
</dbReference>